<gene>
    <name evidence="6" type="ORF">ENU78_02095</name>
</gene>
<reference evidence="6" key="1">
    <citation type="journal article" date="2020" name="mSystems">
        <title>Genome- and Community-Level Interaction Insights into Carbon Utilization and Element Cycling Functions of Hydrothermarchaeota in Hydrothermal Sediment.</title>
        <authorList>
            <person name="Zhou Z."/>
            <person name="Liu Y."/>
            <person name="Xu W."/>
            <person name="Pan J."/>
            <person name="Luo Z.H."/>
            <person name="Li M."/>
        </authorList>
    </citation>
    <scope>NUCLEOTIDE SEQUENCE [LARGE SCALE GENOMIC DNA]</scope>
    <source>
        <strain evidence="6">SpSt-70</strain>
    </source>
</reference>
<dbReference type="Gene3D" id="3.20.20.370">
    <property type="entry name" value="Glycoside hydrolase/deacetylase"/>
    <property type="match status" value="1"/>
</dbReference>
<evidence type="ECO:0000256" key="4">
    <source>
        <dbReference type="ARBA" id="ARBA00022842"/>
    </source>
</evidence>
<name>A0A7V3ZHR3_DICTH</name>
<keyword evidence="5" id="KW-0119">Carbohydrate metabolism</keyword>
<keyword evidence="4" id="KW-0460">Magnesium</keyword>
<evidence type="ECO:0000256" key="2">
    <source>
        <dbReference type="ARBA" id="ARBA00022723"/>
    </source>
</evidence>
<dbReference type="GO" id="GO:0016787">
    <property type="term" value="F:hydrolase activity"/>
    <property type="evidence" value="ECO:0007669"/>
    <property type="project" value="UniProtKB-KW"/>
</dbReference>
<evidence type="ECO:0000256" key="5">
    <source>
        <dbReference type="ARBA" id="ARBA00023277"/>
    </source>
</evidence>
<organism evidence="6">
    <name type="scientific">Dictyoglomus thermophilum</name>
    <dbReference type="NCBI Taxonomy" id="14"/>
    <lineage>
        <taxon>Bacteria</taxon>
        <taxon>Pseudomonadati</taxon>
        <taxon>Dictyoglomota</taxon>
        <taxon>Dictyoglomia</taxon>
        <taxon>Dictyoglomales</taxon>
        <taxon>Dictyoglomaceae</taxon>
        <taxon>Dictyoglomus</taxon>
    </lineage>
</organism>
<dbReference type="SUPFAM" id="SSF88713">
    <property type="entry name" value="Glycoside hydrolase/deacetylase"/>
    <property type="match status" value="1"/>
</dbReference>
<evidence type="ECO:0000256" key="3">
    <source>
        <dbReference type="ARBA" id="ARBA00022801"/>
    </source>
</evidence>
<evidence type="ECO:0000313" key="6">
    <source>
        <dbReference type="EMBL" id="HGK23231.1"/>
    </source>
</evidence>
<evidence type="ECO:0000256" key="1">
    <source>
        <dbReference type="ARBA" id="ARBA00001946"/>
    </source>
</evidence>
<dbReference type="GO" id="GO:0005975">
    <property type="term" value="P:carbohydrate metabolic process"/>
    <property type="evidence" value="ECO:0007669"/>
    <property type="project" value="InterPro"/>
</dbReference>
<comment type="cofactor">
    <cofactor evidence="1">
        <name>Mg(2+)</name>
        <dbReference type="ChEBI" id="CHEBI:18420"/>
    </cofactor>
</comment>
<dbReference type="GO" id="GO:0046872">
    <property type="term" value="F:metal ion binding"/>
    <property type="evidence" value="ECO:0007669"/>
    <property type="project" value="UniProtKB-KW"/>
</dbReference>
<keyword evidence="3" id="KW-0378">Hydrolase</keyword>
<accession>A0A7V3ZHR3</accession>
<dbReference type="EMBL" id="DTDV01000006">
    <property type="protein sequence ID" value="HGK23231.1"/>
    <property type="molecule type" value="Genomic_DNA"/>
</dbReference>
<dbReference type="AlphaFoldDB" id="A0A7V3ZHR3"/>
<protein>
    <submittedName>
        <fullName evidence="6">ChbG/HpnK family deacetylase</fullName>
    </submittedName>
</protein>
<dbReference type="InterPro" id="IPR006879">
    <property type="entry name" value="YdjC-like"/>
</dbReference>
<keyword evidence="2" id="KW-0479">Metal-binding</keyword>
<dbReference type="InterPro" id="IPR011330">
    <property type="entry name" value="Glyco_hydro/deAcase_b/a-brl"/>
</dbReference>
<proteinExistence type="predicted"/>
<sequence length="80" mass="9186">MCHSVNLAIFKLLEEKAISSTTIMAPCPWAKEAGEFCKSHPEFDVGIHLTFTSEWKNFKWGPVTREKSVKSLVDKESYFF</sequence>
<comment type="caution">
    <text evidence="6">The sequence shown here is derived from an EMBL/GenBank/DDBJ whole genome shotgun (WGS) entry which is preliminary data.</text>
</comment>
<dbReference type="Pfam" id="PF04794">
    <property type="entry name" value="YdjC"/>
    <property type="match status" value="1"/>
</dbReference>